<sequence length="78" mass="9125">MAQGMDGIVCPRCRTHMEYRVEIEFRNGGRIVRYYYWCPRCGYRVNDLLVNIGKNGGKVRIVLEEYVARVKLAKRGAR</sequence>
<dbReference type="EnsemblBacteria" id="ABM81034">
    <property type="protein sequence ID" value="ABM81034"/>
    <property type="gene ID" value="Hbut_1200"/>
</dbReference>
<proteinExistence type="predicted"/>
<dbReference type="EMBL" id="CP000493">
    <property type="protein sequence ID" value="ABM81034.1"/>
    <property type="molecule type" value="Genomic_DNA"/>
</dbReference>
<gene>
    <name evidence="1" type="ordered locus">Hbut_1200</name>
</gene>
<evidence type="ECO:0000313" key="1">
    <source>
        <dbReference type="EMBL" id="ABM81034.1"/>
    </source>
</evidence>
<dbReference type="SUPFAM" id="SSF57783">
    <property type="entry name" value="Zinc beta-ribbon"/>
    <property type="match status" value="1"/>
</dbReference>
<keyword evidence="2" id="KW-1185">Reference proteome</keyword>
<dbReference type="KEGG" id="hbu:Hbut_1200"/>
<reference evidence="1 2" key="1">
    <citation type="journal article" date="2007" name="Archaea">
        <title>The genome of Hyperthermus butylicus: a sulfur-reducing, peptide fermenting, neutrophilic Crenarchaeote growing up to 108 degrees C.</title>
        <authorList>
            <person name="Brugger K."/>
            <person name="Chen L."/>
            <person name="Stark M."/>
            <person name="Zibat A."/>
            <person name="Redder P."/>
            <person name="Ruepp A."/>
            <person name="Awayez M."/>
            <person name="She Q."/>
            <person name="Garrett R.A."/>
            <person name="Klenk H.P."/>
        </authorList>
    </citation>
    <scope>NUCLEOTIDE SEQUENCE [LARGE SCALE GENOMIC DNA]</scope>
    <source>
        <strain evidence="2">DSM 5456 / JCM 9403 / PLM1-5</strain>
    </source>
</reference>
<dbReference type="STRING" id="415426.Hbut_1200"/>
<protein>
    <submittedName>
        <fullName evidence="1">Uncharacterized protein</fullName>
    </submittedName>
</protein>
<dbReference type="RefSeq" id="WP_011822352.1">
    <property type="nucleotide sequence ID" value="NC_008818.1"/>
</dbReference>
<dbReference type="AlphaFoldDB" id="A2BM23"/>
<dbReference type="eggNOG" id="arCOG06088">
    <property type="taxonomic scope" value="Archaea"/>
</dbReference>
<dbReference type="GeneID" id="4782074"/>
<dbReference type="Proteomes" id="UP000002593">
    <property type="component" value="Chromosome"/>
</dbReference>
<name>A2BM23_HYPBU</name>
<organism evidence="1 2">
    <name type="scientific">Hyperthermus butylicus (strain DSM 5456 / JCM 9403 / PLM1-5)</name>
    <dbReference type="NCBI Taxonomy" id="415426"/>
    <lineage>
        <taxon>Archaea</taxon>
        <taxon>Thermoproteota</taxon>
        <taxon>Thermoprotei</taxon>
        <taxon>Desulfurococcales</taxon>
        <taxon>Pyrodictiaceae</taxon>
        <taxon>Hyperthermus</taxon>
    </lineage>
</organism>
<evidence type="ECO:0000313" key="2">
    <source>
        <dbReference type="Proteomes" id="UP000002593"/>
    </source>
</evidence>
<accession>A2BM23</accession>
<dbReference type="OrthoDB" id="17415at2157"/>
<dbReference type="HOGENOM" id="CLU_2613564_0_0_2"/>